<feature type="transmembrane region" description="Helical" evidence="5">
    <location>
        <begin position="105"/>
        <end position="125"/>
    </location>
</feature>
<sequence length="260" mass="29103">MTSVMDPNVSKFNPETARVYHFRYMREYRAICALWGLLTIIWCILNLVSFIQPQWIGDTPQSPGYGHLGVYANCYPDHARGEYLCDGSPFSWDSMLNNSFKATSFFVGVSSLLMLITVAALLFFFCFKKTVVFYLCGIMEIISALFMFLACVIYPSGWNQIEVKAICGDTAGEYRLGECSVRWGYILAILGIFDAIFLSVLAFLLATKRAKLEMYSTTGTVTKSELNGYSGDTLSKHSIAIQPVVAVPDSQYGGRRDFTL</sequence>
<organism evidence="6 7">
    <name type="scientific">Mizuhopecten yessoensis</name>
    <name type="common">Japanese scallop</name>
    <name type="synonym">Patinopecten yessoensis</name>
    <dbReference type="NCBI Taxonomy" id="6573"/>
    <lineage>
        <taxon>Eukaryota</taxon>
        <taxon>Metazoa</taxon>
        <taxon>Spiralia</taxon>
        <taxon>Lophotrochozoa</taxon>
        <taxon>Mollusca</taxon>
        <taxon>Bivalvia</taxon>
        <taxon>Autobranchia</taxon>
        <taxon>Pteriomorphia</taxon>
        <taxon>Pectinida</taxon>
        <taxon>Pectinoidea</taxon>
        <taxon>Pectinidae</taxon>
        <taxon>Mizuhopecten</taxon>
    </lineage>
</organism>
<evidence type="ECO:0000256" key="4">
    <source>
        <dbReference type="ARBA" id="ARBA00023136"/>
    </source>
</evidence>
<feature type="transmembrane region" description="Helical" evidence="5">
    <location>
        <begin position="132"/>
        <end position="155"/>
    </location>
</feature>
<reference evidence="6 7" key="1">
    <citation type="journal article" date="2017" name="Nat. Ecol. Evol.">
        <title>Scallop genome provides insights into evolution of bilaterian karyotype and development.</title>
        <authorList>
            <person name="Wang S."/>
            <person name="Zhang J."/>
            <person name="Jiao W."/>
            <person name="Li J."/>
            <person name="Xun X."/>
            <person name="Sun Y."/>
            <person name="Guo X."/>
            <person name="Huan P."/>
            <person name="Dong B."/>
            <person name="Zhang L."/>
            <person name="Hu X."/>
            <person name="Sun X."/>
            <person name="Wang J."/>
            <person name="Zhao C."/>
            <person name="Wang Y."/>
            <person name="Wang D."/>
            <person name="Huang X."/>
            <person name="Wang R."/>
            <person name="Lv J."/>
            <person name="Li Y."/>
            <person name="Zhang Z."/>
            <person name="Liu B."/>
            <person name="Lu W."/>
            <person name="Hui Y."/>
            <person name="Liang J."/>
            <person name="Zhou Z."/>
            <person name="Hou R."/>
            <person name="Li X."/>
            <person name="Liu Y."/>
            <person name="Li H."/>
            <person name="Ning X."/>
            <person name="Lin Y."/>
            <person name="Zhao L."/>
            <person name="Xing Q."/>
            <person name="Dou J."/>
            <person name="Li Y."/>
            <person name="Mao J."/>
            <person name="Guo H."/>
            <person name="Dou H."/>
            <person name="Li T."/>
            <person name="Mu C."/>
            <person name="Jiang W."/>
            <person name="Fu Q."/>
            <person name="Fu X."/>
            <person name="Miao Y."/>
            <person name="Liu J."/>
            <person name="Yu Q."/>
            <person name="Li R."/>
            <person name="Liao H."/>
            <person name="Li X."/>
            <person name="Kong Y."/>
            <person name="Jiang Z."/>
            <person name="Chourrout D."/>
            <person name="Li R."/>
            <person name="Bao Z."/>
        </authorList>
    </citation>
    <scope>NUCLEOTIDE SEQUENCE [LARGE SCALE GENOMIC DNA]</scope>
    <source>
        <strain evidence="6 7">PY_sf001</strain>
    </source>
</reference>
<evidence type="ECO:0000256" key="3">
    <source>
        <dbReference type="ARBA" id="ARBA00022989"/>
    </source>
</evidence>
<dbReference type="GO" id="GO:0005886">
    <property type="term" value="C:plasma membrane"/>
    <property type="evidence" value="ECO:0007669"/>
    <property type="project" value="TreeGrafter"/>
</dbReference>
<keyword evidence="3 5" id="KW-1133">Transmembrane helix</keyword>
<comment type="subcellular location">
    <subcellularLocation>
        <location evidence="1">Membrane</location>
        <topology evidence="1">Multi-pass membrane protein</topology>
    </subcellularLocation>
</comment>
<dbReference type="OrthoDB" id="5873721at2759"/>
<dbReference type="Pfam" id="PF10242">
    <property type="entry name" value="L_HMGIC_fpl"/>
    <property type="match status" value="1"/>
</dbReference>
<dbReference type="InterPro" id="IPR019372">
    <property type="entry name" value="LHFPL"/>
</dbReference>
<protein>
    <submittedName>
        <fullName evidence="6">Tetraspan membrane protein of hair cell stereocilia-like</fullName>
    </submittedName>
</protein>
<keyword evidence="7" id="KW-1185">Reference proteome</keyword>
<evidence type="ECO:0000313" key="7">
    <source>
        <dbReference type="Proteomes" id="UP000242188"/>
    </source>
</evidence>
<keyword evidence="4 5" id="KW-0472">Membrane</keyword>
<comment type="caution">
    <text evidence="6">The sequence shown here is derived from an EMBL/GenBank/DDBJ whole genome shotgun (WGS) entry which is preliminary data.</text>
</comment>
<dbReference type="PANTHER" id="PTHR12489">
    <property type="entry name" value="LIPOMA HMGIC FUSION PARTNER-LIKE PROTEIN"/>
    <property type="match status" value="1"/>
</dbReference>
<accession>A0A210R4A8</accession>
<feature type="transmembrane region" description="Helical" evidence="5">
    <location>
        <begin position="28"/>
        <end position="51"/>
    </location>
</feature>
<evidence type="ECO:0000313" key="6">
    <source>
        <dbReference type="EMBL" id="OWF55806.1"/>
    </source>
</evidence>
<dbReference type="Proteomes" id="UP000242188">
    <property type="component" value="Unassembled WGS sequence"/>
</dbReference>
<dbReference type="EMBL" id="NEDP02000462">
    <property type="protein sequence ID" value="OWF55806.1"/>
    <property type="molecule type" value="Genomic_DNA"/>
</dbReference>
<dbReference type="STRING" id="6573.A0A210R4A8"/>
<proteinExistence type="predicted"/>
<gene>
    <name evidence="6" type="ORF">KP79_PYT10847</name>
</gene>
<feature type="transmembrane region" description="Helical" evidence="5">
    <location>
        <begin position="183"/>
        <end position="206"/>
    </location>
</feature>
<evidence type="ECO:0000256" key="1">
    <source>
        <dbReference type="ARBA" id="ARBA00004141"/>
    </source>
</evidence>
<name>A0A210R4A8_MIZYE</name>
<evidence type="ECO:0000256" key="2">
    <source>
        <dbReference type="ARBA" id="ARBA00022692"/>
    </source>
</evidence>
<evidence type="ECO:0000256" key="5">
    <source>
        <dbReference type="SAM" id="Phobius"/>
    </source>
</evidence>
<keyword evidence="2 5" id="KW-0812">Transmembrane</keyword>
<dbReference type="AlphaFoldDB" id="A0A210R4A8"/>
<dbReference type="GO" id="GO:0007605">
    <property type="term" value="P:sensory perception of sound"/>
    <property type="evidence" value="ECO:0007669"/>
    <property type="project" value="TreeGrafter"/>
</dbReference>
<dbReference type="PANTHER" id="PTHR12489:SF1">
    <property type="entry name" value="LP10272P"/>
    <property type="match status" value="1"/>
</dbReference>
<dbReference type="Gene3D" id="1.20.140.150">
    <property type="match status" value="1"/>
</dbReference>